<dbReference type="Proteomes" id="UP000248659">
    <property type="component" value="Unassembled WGS sequence"/>
</dbReference>
<keyword evidence="3" id="KW-1185">Reference proteome</keyword>
<organism evidence="2 3">
    <name type="scientific">Rhodovulum viride</name>
    <dbReference type="NCBI Taxonomy" id="1231134"/>
    <lineage>
        <taxon>Bacteria</taxon>
        <taxon>Pseudomonadati</taxon>
        <taxon>Pseudomonadota</taxon>
        <taxon>Alphaproteobacteria</taxon>
        <taxon>Rhodobacterales</taxon>
        <taxon>Paracoccaceae</taxon>
        <taxon>Rhodovulum</taxon>
    </lineage>
</organism>
<feature type="domain" description="NACHT" evidence="1">
    <location>
        <begin position="386"/>
        <end position="471"/>
    </location>
</feature>
<dbReference type="Pfam" id="PF05729">
    <property type="entry name" value="NACHT"/>
    <property type="match status" value="1"/>
</dbReference>
<sequence>MPKTIANDDTVRSSRDGHTFHERWTARRALQLVFPKDDLCAIAVEGLSVEESTEMSSSADEIADLVLYYGNGATFESCSRLETIQFKYRASPGLETSSYLRKTIEKFCDTILDYRQSFSDDTVDAKLSFCFVTNTEFSDHLKLGIEGLKKNVVPETLQAKKQYKNLRAWCEAKGVDAQYLLARTSFQAETQSLPSQVQALQRTVADWSAGPDYLARNRLFGLTERVREKAGLSGQNNNLIKREDVLDALACHEEDLFPADTQFIDVKDVIDRDAVSQVVDLIDRAMNPVFVHAAGGVGKTVFVQSLAAKASENYEAVVFDCFGGGSYRIESHARHLPSVGLIQIVNEFAKRGHCDPLLPYDADHVGLIKAALRRLTQCAETIPQRSLKRGVLIIIDAADNAQVEADLRKQQAFPRLLLEALSASPIPGVKLLLTARSHRMEDVIGRNQVERFALGPFSESESKEFLRTRKANATPIEIQTAITRSRGNARVLEHLVDSWELNVRGMAGEQEITAEKLIAQKCDRIFADLHVKGWPDKEIREFFAAISLLPPPVPLEELANALGWPLSQVDSAASDLAPMLEVQIQGAIFRDEPTETYIHDTYSTDTQSQQAIAERLSVRQSQSLYAAEALPNFLVAINDSDRAFLLAGSSAYPTSVQSAYGRRRLRQARLFAAFRLAVTAADNDRVLRLIMKLVEVASANAKGDHFIRLSPSLAVLLGDRDVSRRLFNDRTGWHGARNARLTVSHIFQGEIEEAAIHANRTGGWIRWYLDNRSDDERYNRSGPRARDFSAVLMHMLVSGKFELVSRNLSTLGPRFAFSVVKDLIGQVHQFDLSSNGGLLNRIAAFAGSKNCRSIALQLSLLSQGRCLQPDEYRRIARASSSTAADNPKLNDTGRDYDHTRSLENEVGSAALVALLFNSRQSATRILATAPTARPRHFDYGERHGPSRIWTPVLFSYLSAWTKGTSATYYHLAPSEVGQTAALRGVSSRKEFRDYLAGLKVYRTPRNSRRSVKKQWERQYSERECDGIADGVDLALALSRPLEAAVLEKKPIDRTLLHDFVVVWKASIRTGIHWRSEEASDILVRAIGVELAKVLLRLSSYVDVEDANTIVEIISGPRFSISERLEVLDLLSRRDNLGDVAGSFAETLSAQINADESIEQRGENDVKLAEVALQLGRDEAKEYYKIGLSQLDQMGGDDYDLVYSILRYAEVQHGGFLKPELGQRLMNLCQIICYQEPSKFGWTLFGSAAARSIGFSAINKLIRWGDQDVADFSYGLPQLACFLASNGSLDPRRAAVLLTVCDDHGWHEWQVARGLSDALRASQTEQRAPISHVVVRKLLEEHWGGGWSSGWKALIDVEDEFPGALSEEVLSDLKRMAEISEHLRRKEDQARSYQSASEPLHRREEDFNAHVVDYRFAKIVQTCDVSSASSIDESLGQIEEDKSFSYGAKREFVERLRETCLDSESRISFTYALCEVHQLRIDDIVDHIIKNCESWRSSSIFLANNARLFIERLFEHRGSEIFDLKYSGISRTISRLAALTGDRRLIIGLVLSAIANEGVELSGDEWLEVAASICATTSPEAALGSLEDLLAGPAAKIGDDIGEGAFQERMLPAKTEQGVMADALWHLLGHPDAFIRWSTARAVASLAELSLLDDLCELLARFDCREVKSLKSENEYLAFQNSQLWLLMGLSRAALMQKDRIAVLKPKLVELSSRDDLHAIHKLHIARCLRNLSEEADPNASLMPLWEEINIPPHGCTERGEWPGEGPEKSDFSFEYDFDKYQIAGLARLFGISQNEAQDALGREIMLRWPEVTSMDQAPGHDRFRRDRHDRTETFREHMQMHALLQAATSLLKTKPIVRASYDSPLSCPWVEWLSEHDIHFEEGSWLADRKDGAPIQAFESLLGPRIDRKETLQGAETLLTRIGLLRAVPSQWVPIYGHWKSRDGVYVRIVSTLTKNRGAVKSTEAFVKQEDHDLWMPMLESDGYASDHRKKPPFDAWIWEREAYPIGIDEGDELATRGAANRPRLGRLVANELCLKADDACSTWFTESGQACMRSQVWGGWQPDREGGQFQNEGAILWASPLWLDASLSKLGMALAYSINFSKSPSYKDYDDETGVRAVYVGLRLMSGNFRYWHAKKASRRIY</sequence>
<evidence type="ECO:0000313" key="2">
    <source>
        <dbReference type="EMBL" id="RAP43392.1"/>
    </source>
</evidence>
<proteinExistence type="predicted"/>
<name>A0ABX9DLX3_9RHOB</name>
<dbReference type="InterPro" id="IPR007111">
    <property type="entry name" value="NACHT_NTPase"/>
</dbReference>
<gene>
    <name evidence="2" type="ORF">BYZ73_00470</name>
</gene>
<protein>
    <recommendedName>
        <fullName evidence="1">NACHT domain-containing protein</fullName>
    </recommendedName>
</protein>
<evidence type="ECO:0000313" key="3">
    <source>
        <dbReference type="Proteomes" id="UP000248659"/>
    </source>
</evidence>
<dbReference type="InterPro" id="IPR027417">
    <property type="entry name" value="P-loop_NTPase"/>
</dbReference>
<reference evidence="2 3" key="1">
    <citation type="submission" date="2017-01" db="EMBL/GenBank/DDBJ databases">
        <title>Genome sequence of Rhodovulum viride JA756.</title>
        <authorList>
            <person name="Lakshmi K.V."/>
            <person name="Tushar L.D."/>
            <person name="Sasikala C."/>
            <person name="Venkataramana C."/>
        </authorList>
    </citation>
    <scope>NUCLEOTIDE SEQUENCE [LARGE SCALE GENOMIC DNA]</scope>
    <source>
        <strain evidence="2 3">JA756</strain>
    </source>
</reference>
<dbReference type="EMBL" id="MUAV01000001">
    <property type="protein sequence ID" value="RAP43392.1"/>
    <property type="molecule type" value="Genomic_DNA"/>
</dbReference>
<dbReference type="InterPro" id="IPR016024">
    <property type="entry name" value="ARM-type_fold"/>
</dbReference>
<dbReference type="SUPFAM" id="SSF48371">
    <property type="entry name" value="ARM repeat"/>
    <property type="match status" value="1"/>
</dbReference>
<dbReference type="Gene3D" id="3.40.50.300">
    <property type="entry name" value="P-loop containing nucleotide triphosphate hydrolases"/>
    <property type="match status" value="1"/>
</dbReference>
<accession>A0ABX9DLX3</accession>
<dbReference type="RefSeq" id="WP_146746239.1">
    <property type="nucleotide sequence ID" value="NZ_MUAV01000001.1"/>
</dbReference>
<comment type="caution">
    <text evidence="2">The sequence shown here is derived from an EMBL/GenBank/DDBJ whole genome shotgun (WGS) entry which is preliminary data.</text>
</comment>
<dbReference type="SUPFAM" id="SSF52540">
    <property type="entry name" value="P-loop containing nucleoside triphosphate hydrolases"/>
    <property type="match status" value="1"/>
</dbReference>
<evidence type="ECO:0000259" key="1">
    <source>
        <dbReference type="Pfam" id="PF05729"/>
    </source>
</evidence>